<dbReference type="InterPro" id="IPR044668">
    <property type="entry name" value="PuuD-like"/>
</dbReference>
<dbReference type="EMBL" id="CP074694">
    <property type="protein sequence ID" value="QVL33456.1"/>
    <property type="molecule type" value="Genomic_DNA"/>
</dbReference>
<organism evidence="6 7">
    <name type="scientific">Telmatocola sphagniphila</name>
    <dbReference type="NCBI Taxonomy" id="1123043"/>
    <lineage>
        <taxon>Bacteria</taxon>
        <taxon>Pseudomonadati</taxon>
        <taxon>Planctomycetota</taxon>
        <taxon>Planctomycetia</taxon>
        <taxon>Gemmatales</taxon>
        <taxon>Gemmataceae</taxon>
    </lineage>
</organism>
<dbReference type="AlphaFoldDB" id="A0A8E6B966"/>
<evidence type="ECO:0000256" key="4">
    <source>
        <dbReference type="ARBA" id="ARBA00060634"/>
    </source>
</evidence>
<dbReference type="PANTHER" id="PTHR43235">
    <property type="entry name" value="GLUTAMINE AMIDOTRANSFERASE PB2B2.05-RELATED"/>
    <property type="match status" value="1"/>
</dbReference>
<evidence type="ECO:0000256" key="2">
    <source>
        <dbReference type="ARBA" id="ARBA00052718"/>
    </source>
</evidence>
<comment type="similarity">
    <text evidence="1">Belongs to the peptidase C26 family.</text>
</comment>
<comment type="pathway">
    <text evidence="4">Amine and polyamine degradation; putrescine degradation; 4-aminobutanoate from putrescine: step 4/4.</text>
</comment>
<gene>
    <name evidence="6" type="ORF">KIH39_05960</name>
</gene>
<dbReference type="CDD" id="cd01745">
    <property type="entry name" value="GATase1_2"/>
    <property type="match status" value="1"/>
</dbReference>
<name>A0A8E6B966_9BACT</name>
<dbReference type="PROSITE" id="PS51273">
    <property type="entry name" value="GATASE_TYPE_1"/>
    <property type="match status" value="1"/>
</dbReference>
<dbReference type="PANTHER" id="PTHR43235:SF1">
    <property type="entry name" value="GLUTAMINE AMIDOTRANSFERASE PB2B2.05-RELATED"/>
    <property type="match status" value="1"/>
</dbReference>
<proteinExistence type="inferred from homology"/>
<dbReference type="FunFam" id="3.40.50.880:FF:000030">
    <property type="entry name" value="Gamma-glutamyl-gamma-aminobutyrate hydrolase PuuD"/>
    <property type="match status" value="1"/>
</dbReference>
<dbReference type="Pfam" id="PF07722">
    <property type="entry name" value="Peptidase_C26"/>
    <property type="match status" value="1"/>
</dbReference>
<dbReference type="KEGG" id="tsph:KIH39_05960"/>
<dbReference type="SUPFAM" id="SSF52317">
    <property type="entry name" value="Class I glutamine amidotransferase-like"/>
    <property type="match status" value="1"/>
</dbReference>
<dbReference type="InterPro" id="IPR029062">
    <property type="entry name" value="Class_I_gatase-like"/>
</dbReference>
<protein>
    <recommendedName>
        <fullName evidence="5">gamma-glutamyl-gamma-aminobutyrate hydrolase</fullName>
        <ecNumber evidence="5">3.5.1.94</ecNumber>
    </recommendedName>
</protein>
<comment type="catalytic activity">
    <reaction evidence="2">
        <text>4-(gamma-L-glutamylamino)butanoate + H2O = 4-aminobutanoate + L-glutamate</text>
        <dbReference type="Rhea" id="RHEA:19737"/>
        <dbReference type="ChEBI" id="CHEBI:15377"/>
        <dbReference type="ChEBI" id="CHEBI:29985"/>
        <dbReference type="ChEBI" id="CHEBI:58800"/>
        <dbReference type="ChEBI" id="CHEBI:59888"/>
        <dbReference type="EC" id="3.5.1.94"/>
    </reaction>
</comment>
<keyword evidence="7" id="KW-1185">Reference proteome</keyword>
<dbReference type="GO" id="GO:0005829">
    <property type="term" value="C:cytosol"/>
    <property type="evidence" value="ECO:0007669"/>
    <property type="project" value="TreeGrafter"/>
</dbReference>
<dbReference type="Gene3D" id="3.40.50.880">
    <property type="match status" value="1"/>
</dbReference>
<dbReference type="GO" id="GO:0033969">
    <property type="term" value="F:gamma-glutamyl-gamma-aminobutyrate hydrolase activity"/>
    <property type="evidence" value="ECO:0007669"/>
    <property type="project" value="UniProtKB-EC"/>
</dbReference>
<sequence length="250" mass="27518">MKMSARPVIGINADFFNASKTYSAHARVNAGYFDAILHAGGLPVIIPPLGKEADISEMLDMLDGVLLTGGLDIDPRRNGQPAHPTVQPMAERREMNDKILIQKIVERKMPVLAIGVGMQQLNVYLGGTLFMHIPNDVPKAMPHFDATGGPHRHIVLLEADSKIEDLYGTNELRVNSRHHQAVDQVAPRLRVGARCPDGIIESIESIDPNWFCMGLQWHPEADTASALDLQLFDCFVQSSVRSSDRLQLAA</sequence>
<evidence type="ECO:0000313" key="7">
    <source>
        <dbReference type="Proteomes" id="UP000676194"/>
    </source>
</evidence>
<accession>A0A8E6B966</accession>
<keyword evidence="6" id="KW-0378">Hydrolase</keyword>
<evidence type="ECO:0000256" key="5">
    <source>
        <dbReference type="ARBA" id="ARBA00066788"/>
    </source>
</evidence>
<dbReference type="Proteomes" id="UP000676194">
    <property type="component" value="Chromosome"/>
</dbReference>
<evidence type="ECO:0000256" key="3">
    <source>
        <dbReference type="ARBA" id="ARBA00055068"/>
    </source>
</evidence>
<comment type="function">
    <text evidence="3">Involved in the breakdown of putrescine via hydrolysis of the gamma-glutamyl linkage of gamma-glutamyl-gamma-aminobutyrate.</text>
</comment>
<dbReference type="InterPro" id="IPR011697">
    <property type="entry name" value="Peptidase_C26"/>
</dbReference>
<dbReference type="GO" id="GO:0006598">
    <property type="term" value="P:polyamine catabolic process"/>
    <property type="evidence" value="ECO:0007669"/>
    <property type="project" value="TreeGrafter"/>
</dbReference>
<evidence type="ECO:0000313" key="6">
    <source>
        <dbReference type="EMBL" id="QVL33456.1"/>
    </source>
</evidence>
<dbReference type="EC" id="3.5.1.94" evidence="5"/>
<reference evidence="6" key="1">
    <citation type="submission" date="2021-05" db="EMBL/GenBank/DDBJ databases">
        <title>Complete genome sequence of the cellulolytic planctomycete Telmatocola sphagniphila SP2T and characterization of the first cellulase from planctomycetes.</title>
        <authorList>
            <person name="Rakitin A.L."/>
            <person name="Beletsky A.V."/>
            <person name="Naumoff D.G."/>
            <person name="Kulichevskaya I.S."/>
            <person name="Mardanov A.V."/>
            <person name="Ravin N.V."/>
            <person name="Dedysh S.N."/>
        </authorList>
    </citation>
    <scope>NUCLEOTIDE SEQUENCE</scope>
    <source>
        <strain evidence="6">SP2T</strain>
    </source>
</reference>
<evidence type="ECO:0000256" key="1">
    <source>
        <dbReference type="ARBA" id="ARBA00011083"/>
    </source>
</evidence>